<dbReference type="Proteomes" id="UP000220828">
    <property type="component" value="Unassembled WGS sequence"/>
</dbReference>
<protein>
    <recommendedName>
        <fullName evidence="8">tRNA(Ile)-lysidine synthase</fullName>
        <ecNumber evidence="8">6.3.4.19</ecNumber>
    </recommendedName>
    <alternativeName>
        <fullName evidence="8">tRNA(Ile)-2-lysyl-cytidine synthase</fullName>
    </alternativeName>
    <alternativeName>
        <fullName evidence="8">tRNA(Ile)-lysidine synthetase</fullName>
    </alternativeName>
</protein>
<dbReference type="EC" id="6.3.4.19" evidence="8"/>
<dbReference type="OrthoDB" id="9807403at2"/>
<dbReference type="Pfam" id="PF01171">
    <property type="entry name" value="ATP_bind_3"/>
    <property type="match status" value="1"/>
</dbReference>
<evidence type="ECO:0000256" key="2">
    <source>
        <dbReference type="ARBA" id="ARBA00022490"/>
    </source>
</evidence>
<keyword evidence="3 8" id="KW-0436">Ligase</keyword>
<dbReference type="CDD" id="cd01992">
    <property type="entry name" value="TilS_N"/>
    <property type="match status" value="1"/>
</dbReference>
<dbReference type="PANTHER" id="PTHR43033">
    <property type="entry name" value="TRNA(ILE)-LYSIDINE SYNTHASE-RELATED"/>
    <property type="match status" value="1"/>
</dbReference>
<dbReference type="RefSeq" id="WP_097554831.1">
    <property type="nucleotide sequence ID" value="NZ_PCMW01000106.1"/>
</dbReference>
<dbReference type="InterPro" id="IPR014729">
    <property type="entry name" value="Rossmann-like_a/b/a_fold"/>
</dbReference>
<proteinExistence type="inferred from homology"/>
<dbReference type="GO" id="GO:0005737">
    <property type="term" value="C:cytoplasm"/>
    <property type="evidence" value="ECO:0007669"/>
    <property type="project" value="UniProtKB-SubCell"/>
</dbReference>
<dbReference type="AlphaFoldDB" id="A0A2H3K8U5"/>
<dbReference type="GO" id="GO:0005524">
    <property type="term" value="F:ATP binding"/>
    <property type="evidence" value="ECO:0007669"/>
    <property type="project" value="UniProtKB-UniRule"/>
</dbReference>
<dbReference type="InterPro" id="IPR012795">
    <property type="entry name" value="tRNA_Ile_lys_synt_N"/>
</dbReference>
<keyword evidence="6 8" id="KW-0067">ATP-binding</keyword>
<organism evidence="10 11">
    <name type="scientific">Flavobacterium branchiophilum</name>
    <dbReference type="NCBI Taxonomy" id="55197"/>
    <lineage>
        <taxon>Bacteria</taxon>
        <taxon>Pseudomonadati</taxon>
        <taxon>Bacteroidota</taxon>
        <taxon>Flavobacteriia</taxon>
        <taxon>Flavobacteriales</taxon>
        <taxon>Flavobacteriaceae</taxon>
        <taxon>Flavobacterium</taxon>
    </lineage>
</organism>
<dbReference type="InterPro" id="IPR012796">
    <property type="entry name" value="Lysidine-tRNA-synth_C"/>
</dbReference>
<dbReference type="PANTHER" id="PTHR43033:SF1">
    <property type="entry name" value="TRNA(ILE)-LYSIDINE SYNTHASE-RELATED"/>
    <property type="match status" value="1"/>
</dbReference>
<dbReference type="SUPFAM" id="SSF52402">
    <property type="entry name" value="Adenine nucleotide alpha hydrolases-like"/>
    <property type="match status" value="1"/>
</dbReference>
<dbReference type="InterPro" id="IPR012094">
    <property type="entry name" value="tRNA_Ile_lys_synt"/>
</dbReference>
<accession>A0A2H3K8U5</accession>
<dbReference type="Gene3D" id="3.40.50.620">
    <property type="entry name" value="HUPs"/>
    <property type="match status" value="1"/>
</dbReference>
<dbReference type="InterPro" id="IPR011063">
    <property type="entry name" value="TilS/TtcA_N"/>
</dbReference>
<dbReference type="SUPFAM" id="SSF56037">
    <property type="entry name" value="PheT/TilS domain"/>
    <property type="match status" value="1"/>
</dbReference>
<evidence type="ECO:0000256" key="8">
    <source>
        <dbReference type="HAMAP-Rule" id="MF_01161"/>
    </source>
</evidence>
<name>A0A2H3K8U5_9FLAO</name>
<keyword evidence="2 8" id="KW-0963">Cytoplasm</keyword>
<keyword evidence="4 8" id="KW-0819">tRNA processing</keyword>
<sequence length="436" mass="50793">MENKFKQIIKNKLPFLEGKKILLAVSGGLDSMVLTDLFIKTKFSIAIAHCNFNLRDTESQGDQEFVATFCTNKHIPLFVKSFETLQFANDNKLSTQVAARNLRYEWFQNILKQHEIDFIATAHHADDNLETFIINLSRGTGIDGLKGIPFYNNNIVRPLLYFSRENIQNYALKNNIQWREDSSNASDKYLRNKIRHQIVPILKELNPSFLNNFQKAQLFLDDTQTLAKDAATLLFKKLTLMQNGVIYFDLVAIKKLPNFKAYLYYWLKDYGFKAWTDIFDLIDSQTGKQVFSKEFQLLKNREQLILKPISETINSFFWIDKNQTKVNFPLNLDISKVDCISNSKNNTIFVDADQLKFPLCIRKWQLGDIFFPKGMKGKSKKISKYFKDEKFSALDKESTWLLCSDDQIVWVIDKRQDERFAANNNTINILQIKSNL</sequence>
<evidence type="ECO:0000256" key="6">
    <source>
        <dbReference type="ARBA" id="ARBA00022840"/>
    </source>
</evidence>
<comment type="subcellular location">
    <subcellularLocation>
        <location evidence="1 8">Cytoplasm</location>
    </subcellularLocation>
</comment>
<comment type="function">
    <text evidence="8">Ligates lysine onto the cytidine present at position 34 of the AUA codon-specific tRNA(Ile) that contains the anticodon CAU, in an ATP-dependent manner. Cytidine is converted to lysidine, thus changing the amino acid specificity of the tRNA from methionine to isoleucine.</text>
</comment>
<evidence type="ECO:0000256" key="3">
    <source>
        <dbReference type="ARBA" id="ARBA00022598"/>
    </source>
</evidence>
<comment type="domain">
    <text evidence="8">The N-terminal region contains the highly conserved SGGXDS motif, predicted to be a P-loop motif involved in ATP binding.</text>
</comment>
<keyword evidence="5 8" id="KW-0547">Nucleotide-binding</keyword>
<comment type="caution">
    <text evidence="10">The sequence shown here is derived from an EMBL/GenBank/DDBJ whole genome shotgun (WGS) entry which is preliminary data.</text>
</comment>
<comment type="similarity">
    <text evidence="8">Belongs to the tRNA(Ile)-lysidine synthase family.</text>
</comment>
<evidence type="ECO:0000313" key="11">
    <source>
        <dbReference type="Proteomes" id="UP000220828"/>
    </source>
</evidence>
<evidence type="ECO:0000256" key="4">
    <source>
        <dbReference type="ARBA" id="ARBA00022694"/>
    </source>
</evidence>
<dbReference type="GO" id="GO:0006400">
    <property type="term" value="P:tRNA modification"/>
    <property type="evidence" value="ECO:0007669"/>
    <property type="project" value="UniProtKB-UniRule"/>
</dbReference>
<evidence type="ECO:0000313" key="10">
    <source>
        <dbReference type="EMBL" id="PDS22243.1"/>
    </source>
</evidence>
<dbReference type="SMART" id="SM00977">
    <property type="entry name" value="TilS_C"/>
    <property type="match status" value="1"/>
</dbReference>
<feature type="domain" description="Lysidine-tRNA(Ile) synthetase C-terminal" evidence="9">
    <location>
        <begin position="359"/>
        <end position="432"/>
    </location>
</feature>
<dbReference type="EMBL" id="PCMW01000106">
    <property type="protein sequence ID" value="PDS22243.1"/>
    <property type="molecule type" value="Genomic_DNA"/>
</dbReference>
<dbReference type="HAMAP" id="MF_01161">
    <property type="entry name" value="tRNA_Ile_lys_synt"/>
    <property type="match status" value="1"/>
</dbReference>
<feature type="binding site" evidence="8">
    <location>
        <begin position="26"/>
        <end position="31"/>
    </location>
    <ligand>
        <name>ATP</name>
        <dbReference type="ChEBI" id="CHEBI:30616"/>
    </ligand>
</feature>
<gene>
    <name evidence="8 10" type="primary">tilS</name>
    <name evidence="10" type="ORF">B0A77_13925</name>
</gene>
<reference evidence="10 11" key="1">
    <citation type="submission" date="2017-09" db="EMBL/GenBank/DDBJ databases">
        <title>Whole genomes of Flavobacteriaceae.</title>
        <authorList>
            <person name="Stine C."/>
            <person name="Li C."/>
            <person name="Tadesse D."/>
        </authorList>
    </citation>
    <scope>NUCLEOTIDE SEQUENCE [LARGE SCALE GENOMIC DNA]</scope>
    <source>
        <strain evidence="10 11">ATCC 35036</strain>
    </source>
</reference>
<dbReference type="GO" id="GO:0032267">
    <property type="term" value="F:tRNA(Ile)-lysidine synthase activity"/>
    <property type="evidence" value="ECO:0007669"/>
    <property type="project" value="UniProtKB-EC"/>
</dbReference>
<evidence type="ECO:0000256" key="1">
    <source>
        <dbReference type="ARBA" id="ARBA00004496"/>
    </source>
</evidence>
<dbReference type="NCBIfam" id="TIGR02432">
    <property type="entry name" value="lysidine_TilS_N"/>
    <property type="match status" value="1"/>
</dbReference>
<evidence type="ECO:0000256" key="7">
    <source>
        <dbReference type="ARBA" id="ARBA00048539"/>
    </source>
</evidence>
<evidence type="ECO:0000259" key="9">
    <source>
        <dbReference type="SMART" id="SM00977"/>
    </source>
</evidence>
<evidence type="ECO:0000256" key="5">
    <source>
        <dbReference type="ARBA" id="ARBA00022741"/>
    </source>
</evidence>
<comment type="catalytic activity">
    <reaction evidence="7 8">
        <text>cytidine(34) in tRNA(Ile2) + L-lysine + ATP = lysidine(34) in tRNA(Ile2) + AMP + diphosphate + H(+)</text>
        <dbReference type="Rhea" id="RHEA:43744"/>
        <dbReference type="Rhea" id="RHEA-COMP:10625"/>
        <dbReference type="Rhea" id="RHEA-COMP:10670"/>
        <dbReference type="ChEBI" id="CHEBI:15378"/>
        <dbReference type="ChEBI" id="CHEBI:30616"/>
        <dbReference type="ChEBI" id="CHEBI:32551"/>
        <dbReference type="ChEBI" id="CHEBI:33019"/>
        <dbReference type="ChEBI" id="CHEBI:82748"/>
        <dbReference type="ChEBI" id="CHEBI:83665"/>
        <dbReference type="ChEBI" id="CHEBI:456215"/>
        <dbReference type="EC" id="6.3.4.19"/>
    </reaction>
</comment>